<name>A0A7V6A3H9_9BACT</name>
<proteinExistence type="predicted"/>
<evidence type="ECO:0000313" key="1">
    <source>
        <dbReference type="EMBL" id="HHS29248.1"/>
    </source>
</evidence>
<dbReference type="EMBL" id="DTGR01000096">
    <property type="protein sequence ID" value="HHS29248.1"/>
    <property type="molecule type" value="Genomic_DNA"/>
</dbReference>
<reference evidence="1" key="1">
    <citation type="journal article" date="2020" name="mSystems">
        <title>Genome- and Community-Level Interaction Insights into Carbon Utilization and Element Cycling Functions of Hydrothermarchaeota in Hydrothermal Sediment.</title>
        <authorList>
            <person name="Zhou Z."/>
            <person name="Liu Y."/>
            <person name="Xu W."/>
            <person name="Pan J."/>
            <person name="Luo Z.H."/>
            <person name="Li M."/>
        </authorList>
    </citation>
    <scope>NUCLEOTIDE SEQUENCE [LARGE SCALE GENOMIC DNA]</scope>
    <source>
        <strain evidence="1">SpSt-767</strain>
    </source>
</reference>
<gene>
    <name evidence="1" type="ORF">ENV52_06055</name>
</gene>
<accession>A0A7V6A3H9</accession>
<dbReference type="AlphaFoldDB" id="A0A7V6A3H9"/>
<sequence>MKEYEEIMRKKGLPDVGQLVRSKKYGTIWRVMEKRETWMNIEDDPESKEPRMIPSIYISYWKVRDDAPPGVGKMMGYLYTLYDNTFEANWEKITKK</sequence>
<comment type="caution">
    <text evidence="1">The sequence shown here is derived from an EMBL/GenBank/DDBJ whole genome shotgun (WGS) entry which is preliminary data.</text>
</comment>
<organism evidence="1">
    <name type="scientific">Desulfobacca acetoxidans</name>
    <dbReference type="NCBI Taxonomy" id="60893"/>
    <lineage>
        <taxon>Bacteria</taxon>
        <taxon>Pseudomonadati</taxon>
        <taxon>Thermodesulfobacteriota</taxon>
        <taxon>Desulfobaccia</taxon>
        <taxon>Desulfobaccales</taxon>
        <taxon>Desulfobaccaceae</taxon>
        <taxon>Desulfobacca</taxon>
    </lineage>
</organism>
<protein>
    <submittedName>
        <fullName evidence="1">Uncharacterized protein</fullName>
    </submittedName>
</protein>